<evidence type="ECO:0000313" key="5">
    <source>
        <dbReference type="Proteomes" id="UP000769528"/>
    </source>
</evidence>
<organism evidence="4 5">
    <name type="scientific">Wickerhamomyces mucosus</name>
    <dbReference type="NCBI Taxonomy" id="1378264"/>
    <lineage>
        <taxon>Eukaryota</taxon>
        <taxon>Fungi</taxon>
        <taxon>Dikarya</taxon>
        <taxon>Ascomycota</taxon>
        <taxon>Saccharomycotina</taxon>
        <taxon>Saccharomycetes</taxon>
        <taxon>Phaffomycetales</taxon>
        <taxon>Wickerhamomycetaceae</taxon>
        <taxon>Wickerhamomyces</taxon>
    </lineage>
</organism>
<dbReference type="InterPro" id="IPR058855">
    <property type="entry name" value="RGS1/SST2-like_Fungal-DR"/>
</dbReference>
<dbReference type="InterPro" id="IPR044926">
    <property type="entry name" value="RGS_subdomain_2"/>
</dbReference>
<gene>
    <name evidence="4" type="ORF">WICMUC_004137</name>
</gene>
<dbReference type="PROSITE" id="PS50186">
    <property type="entry name" value="DEP"/>
    <property type="match status" value="1"/>
</dbReference>
<dbReference type="AlphaFoldDB" id="A0A9P8PIM4"/>
<dbReference type="Gene3D" id="1.10.10.10">
    <property type="entry name" value="Winged helix-like DNA-binding domain superfamily/Winged helix DNA-binding domain"/>
    <property type="match status" value="1"/>
</dbReference>
<accession>A0A9P8PIM4</accession>
<dbReference type="PANTHER" id="PTHR10845:SF192">
    <property type="entry name" value="DOUBLE HIT, ISOFORM B"/>
    <property type="match status" value="1"/>
</dbReference>
<evidence type="ECO:0000259" key="2">
    <source>
        <dbReference type="PROSITE" id="PS50132"/>
    </source>
</evidence>
<proteinExistence type="predicted"/>
<dbReference type="PANTHER" id="PTHR10845">
    <property type="entry name" value="REGULATOR OF G PROTEIN SIGNALING"/>
    <property type="match status" value="1"/>
</dbReference>
<dbReference type="SUPFAM" id="SSF46785">
    <property type="entry name" value="Winged helix' DNA-binding domain"/>
    <property type="match status" value="1"/>
</dbReference>
<dbReference type="InterPro" id="IPR000591">
    <property type="entry name" value="DEP_dom"/>
</dbReference>
<dbReference type="InterPro" id="IPR016137">
    <property type="entry name" value="RGS"/>
</dbReference>
<keyword evidence="1" id="KW-0734">Signal transduction inhibitor</keyword>
<evidence type="ECO:0000259" key="3">
    <source>
        <dbReference type="PROSITE" id="PS50186"/>
    </source>
</evidence>
<feature type="domain" description="RGS" evidence="2">
    <location>
        <begin position="440"/>
        <end position="684"/>
    </location>
</feature>
<keyword evidence="5" id="KW-1185">Reference proteome</keyword>
<evidence type="ECO:0000313" key="4">
    <source>
        <dbReference type="EMBL" id="KAH3672731.1"/>
    </source>
</evidence>
<dbReference type="PROSITE" id="PS50132">
    <property type="entry name" value="RGS"/>
    <property type="match status" value="1"/>
</dbReference>
<evidence type="ECO:0000256" key="1">
    <source>
        <dbReference type="ARBA" id="ARBA00022700"/>
    </source>
</evidence>
<dbReference type="CDD" id="cd04450">
    <property type="entry name" value="DEP_RGS7-like"/>
    <property type="match status" value="1"/>
</dbReference>
<dbReference type="GO" id="GO:0009968">
    <property type="term" value="P:negative regulation of signal transduction"/>
    <property type="evidence" value="ECO:0007669"/>
    <property type="project" value="UniProtKB-KW"/>
</dbReference>
<dbReference type="InterPro" id="IPR036388">
    <property type="entry name" value="WH-like_DNA-bd_sf"/>
</dbReference>
<dbReference type="SMART" id="SM00049">
    <property type="entry name" value="DEP"/>
    <property type="match status" value="1"/>
</dbReference>
<dbReference type="Gene3D" id="1.10.167.10">
    <property type="entry name" value="Regulator of G-protein Signalling 4, domain 2"/>
    <property type="match status" value="1"/>
</dbReference>
<dbReference type="Pfam" id="PF25889">
    <property type="entry name" value="WHD_Fungal_DR"/>
    <property type="match status" value="1"/>
</dbReference>
<dbReference type="GO" id="GO:0035556">
    <property type="term" value="P:intracellular signal transduction"/>
    <property type="evidence" value="ECO:0007669"/>
    <property type="project" value="InterPro"/>
</dbReference>
<dbReference type="SUPFAM" id="SSF48097">
    <property type="entry name" value="Regulator of G-protein signaling, RGS"/>
    <property type="match status" value="1"/>
</dbReference>
<dbReference type="Pfam" id="PF00615">
    <property type="entry name" value="RGS"/>
    <property type="match status" value="1"/>
</dbReference>
<name>A0A9P8PIM4_9ASCO</name>
<dbReference type="InterPro" id="IPR036390">
    <property type="entry name" value="WH_DNA-bd_sf"/>
</dbReference>
<dbReference type="EMBL" id="JAEUBF010001113">
    <property type="protein sequence ID" value="KAH3672731.1"/>
    <property type="molecule type" value="Genomic_DNA"/>
</dbReference>
<feature type="domain" description="DEP" evidence="3">
    <location>
        <begin position="294"/>
        <end position="377"/>
    </location>
</feature>
<dbReference type="GO" id="GO:0030695">
    <property type="term" value="F:GTPase regulator activity"/>
    <property type="evidence" value="ECO:0007669"/>
    <property type="project" value="UniProtKB-ARBA"/>
</dbReference>
<reference evidence="4" key="2">
    <citation type="submission" date="2021-01" db="EMBL/GenBank/DDBJ databases">
        <authorList>
            <person name="Schikora-Tamarit M.A."/>
        </authorList>
    </citation>
    <scope>NUCLEOTIDE SEQUENCE</scope>
    <source>
        <strain evidence="4">CBS6341</strain>
    </source>
</reference>
<comment type="caution">
    <text evidence="4">The sequence shown here is derived from an EMBL/GenBank/DDBJ whole genome shotgun (WGS) entry which is preliminary data.</text>
</comment>
<sequence length="688" mass="78657">MNSETRHNKLTLHESISKKFEKTPDGSIFTKDLKTIFSLMIICLKLNEKPQAKPSKLSFLSRQSYPFSFTIQEALIAMSNLSLAIESSSTKTTISYSIKQELANSLLKRFMTAKLIHTPADRTRSEPKEKVLLQPTPKGVSIVQNYCETSGLRSNEAVNTLAPILNSTFNSMELFYFERSSITDTIIYSEYFIHLLFIRFLGPSPNVWRSTNPPDDLPSLEHRLEIDNEFDLSNGFTFEQYQAQIPHPAVNVQTEEKSFKRSIMKSKQSKRESPFAHNFFTNPESDSHIQYYVSNKGVRLYEDSKFGDLVIKYCFNAKAGWQWLMDCSDIMNPKQASTILNLFFKNGLIEPIILYPSTVGSKITYPPLKTSFYTLIKKGWGISRWSSNSKGITIAEGEEITIPSLPNLTLSNQAVSDSLSNSEEDENPIIEQLREEGGLNIKNVLNDPGMRYLFRNHLEKEYCAENLDVFIDIKHFNKKMSLLKNLNAALSKSNKIENENRIKVPMVKLINECLSSAYNIYSSYITIGSPYQLNIDHLLREKITYTMVDTSSPLRSHFRDSNEKIIEKTYAKNQPPYRDDKDDLLATEFEDAKSLESIFSRTSLQDKISSKNTKHLSIDIPQVNSIKNSSETPKTPTIEDVFSSLNLLFKLLPLFDILGKQILKMLEFDSFPKFIKSESFNNAFSNKI</sequence>
<reference evidence="4" key="1">
    <citation type="journal article" date="2021" name="Open Biol.">
        <title>Shared evolutionary footprints suggest mitochondrial oxidative damage underlies multiple complex I losses in fungi.</title>
        <authorList>
            <person name="Schikora-Tamarit M.A."/>
            <person name="Marcet-Houben M."/>
            <person name="Nosek J."/>
            <person name="Gabaldon T."/>
        </authorList>
    </citation>
    <scope>NUCLEOTIDE SEQUENCE</scope>
    <source>
        <strain evidence="4">CBS6341</strain>
    </source>
</reference>
<protein>
    <submittedName>
        <fullName evidence="4">Uncharacterized protein</fullName>
    </submittedName>
</protein>
<dbReference type="OrthoDB" id="196547at2759"/>
<dbReference type="SMART" id="SM00315">
    <property type="entry name" value="RGS"/>
    <property type="match status" value="1"/>
</dbReference>
<dbReference type="InterPro" id="IPR036305">
    <property type="entry name" value="RGS_sf"/>
</dbReference>
<dbReference type="Proteomes" id="UP000769528">
    <property type="component" value="Unassembled WGS sequence"/>
</dbReference>